<keyword evidence="4" id="KW-0645">Protease</keyword>
<comment type="similarity">
    <text evidence="1">Belongs to the peptidase S10 family.</text>
</comment>
<dbReference type="Gene3D" id="1.10.287.410">
    <property type="match status" value="1"/>
</dbReference>
<protein>
    <recommendedName>
        <fullName evidence="2">carboxypeptidase C</fullName>
        <ecNumber evidence="2">3.4.16.5</ecNumber>
    </recommendedName>
</protein>
<dbReference type="PRINTS" id="PR00724">
    <property type="entry name" value="CRBOXYPTASEC"/>
</dbReference>
<dbReference type="AlphaFoldDB" id="A0AAV9UHZ3"/>
<gene>
    <name evidence="7" type="ORF">TWF696_008734</name>
</gene>
<evidence type="ECO:0000313" key="8">
    <source>
        <dbReference type="Proteomes" id="UP001375240"/>
    </source>
</evidence>
<keyword evidence="6" id="KW-0325">Glycoprotein</keyword>
<dbReference type="Gene3D" id="3.40.50.1820">
    <property type="entry name" value="alpha/beta hydrolase"/>
    <property type="match status" value="1"/>
</dbReference>
<evidence type="ECO:0000256" key="5">
    <source>
        <dbReference type="ARBA" id="ARBA00022801"/>
    </source>
</evidence>
<comment type="caution">
    <text evidence="7">The sequence shown here is derived from an EMBL/GenBank/DDBJ whole genome shotgun (WGS) entry which is preliminary data.</text>
</comment>
<evidence type="ECO:0000313" key="7">
    <source>
        <dbReference type="EMBL" id="KAK6341665.1"/>
    </source>
</evidence>
<accession>A0AAV9UHZ3</accession>
<dbReference type="PANTHER" id="PTHR11802">
    <property type="entry name" value="SERINE PROTEASE FAMILY S10 SERINE CARBOXYPEPTIDASE"/>
    <property type="match status" value="1"/>
</dbReference>
<dbReference type="SUPFAM" id="SSF53474">
    <property type="entry name" value="alpha/beta-Hydrolases"/>
    <property type="match status" value="1"/>
</dbReference>
<dbReference type="GO" id="GO:0000324">
    <property type="term" value="C:fungal-type vacuole"/>
    <property type="evidence" value="ECO:0007669"/>
    <property type="project" value="TreeGrafter"/>
</dbReference>
<evidence type="ECO:0000256" key="6">
    <source>
        <dbReference type="ARBA" id="ARBA00023180"/>
    </source>
</evidence>
<dbReference type="GO" id="GO:0004185">
    <property type="term" value="F:serine-type carboxypeptidase activity"/>
    <property type="evidence" value="ECO:0007669"/>
    <property type="project" value="UniProtKB-EC"/>
</dbReference>
<dbReference type="InterPro" id="IPR029058">
    <property type="entry name" value="AB_hydrolase_fold"/>
</dbReference>
<evidence type="ECO:0000256" key="3">
    <source>
        <dbReference type="ARBA" id="ARBA00022645"/>
    </source>
</evidence>
<dbReference type="InterPro" id="IPR001563">
    <property type="entry name" value="Peptidase_S10"/>
</dbReference>
<evidence type="ECO:0000256" key="1">
    <source>
        <dbReference type="ARBA" id="ARBA00009431"/>
    </source>
</evidence>
<dbReference type="GO" id="GO:0006508">
    <property type="term" value="P:proteolysis"/>
    <property type="evidence" value="ECO:0007669"/>
    <property type="project" value="UniProtKB-KW"/>
</dbReference>
<evidence type="ECO:0000256" key="4">
    <source>
        <dbReference type="ARBA" id="ARBA00022670"/>
    </source>
</evidence>
<keyword evidence="3" id="KW-0121">Carboxypeptidase</keyword>
<dbReference type="Pfam" id="PF00450">
    <property type="entry name" value="Peptidase_S10"/>
    <property type="match status" value="1"/>
</dbReference>
<dbReference type="EMBL" id="JAVHNQ010000007">
    <property type="protein sequence ID" value="KAK6341665.1"/>
    <property type="molecule type" value="Genomic_DNA"/>
</dbReference>
<keyword evidence="8" id="KW-1185">Reference proteome</keyword>
<dbReference type="EC" id="3.4.16.5" evidence="2"/>
<proteinExistence type="inferred from homology"/>
<name>A0AAV9UHZ3_9PEZI</name>
<dbReference type="Proteomes" id="UP001375240">
    <property type="component" value="Unassembled WGS sequence"/>
</dbReference>
<sequence length="410" mass="45247">MLWLAGGPGCSGFHDSLSSGPSILKNGQLQRNPFSLNNNASILYIDQPVNTGLSYSSNIISSTVDAGKDVYGLLTAFFKKFPEYSTQDFHMAGPSYAGRYLPVFAHEILQRKPQERNINLKSIMIGNGMVNQLVQSQSVYPMACGKGGYPSILTPEQCQPKTNETNLCKSAYDACWKFQDPAHCKFPEASMDACYKPMQLYSEAGRSAYDVRKLCNSSESACAPGFPETDAFVNRKSFLGAIGADTRSNRTFETCNSSMFSDFGKTGDGFMPYHTLLPDALKEIQVLVYNGDADMLCNWLGSMAWAEELEWSGKSNYNQKQLQPFKLSNGTEVGQTKGADGLTFLRIYGASHGVTSDVPEVALQFYNKWFAAVHSNKRRVVDESMIPRKTNDIVDNGIEKLQGSIQVILL</sequence>
<keyword evidence="5" id="KW-0378">Hydrolase</keyword>
<evidence type="ECO:0000256" key="2">
    <source>
        <dbReference type="ARBA" id="ARBA00012446"/>
    </source>
</evidence>
<dbReference type="PANTHER" id="PTHR11802:SF113">
    <property type="entry name" value="SERINE CARBOXYPEPTIDASE CTSA-4.1"/>
    <property type="match status" value="1"/>
</dbReference>
<organism evidence="7 8">
    <name type="scientific">Orbilia brochopaga</name>
    <dbReference type="NCBI Taxonomy" id="3140254"/>
    <lineage>
        <taxon>Eukaryota</taxon>
        <taxon>Fungi</taxon>
        <taxon>Dikarya</taxon>
        <taxon>Ascomycota</taxon>
        <taxon>Pezizomycotina</taxon>
        <taxon>Orbiliomycetes</taxon>
        <taxon>Orbiliales</taxon>
        <taxon>Orbiliaceae</taxon>
        <taxon>Orbilia</taxon>
    </lineage>
</organism>
<reference evidence="7 8" key="1">
    <citation type="submission" date="2019-10" db="EMBL/GenBank/DDBJ databases">
        <authorList>
            <person name="Palmer J.M."/>
        </authorList>
    </citation>
    <scope>NUCLEOTIDE SEQUENCE [LARGE SCALE GENOMIC DNA]</scope>
    <source>
        <strain evidence="7 8">TWF696</strain>
    </source>
</reference>